<dbReference type="RefSeq" id="WP_274687981.1">
    <property type="nucleotide sequence ID" value="NZ_JAPMOU010000005.1"/>
</dbReference>
<keyword evidence="2" id="KW-1185">Reference proteome</keyword>
<reference evidence="1 2" key="1">
    <citation type="submission" date="2022-11" db="EMBL/GenBank/DDBJ databases">
        <title>Spartinivicinus poritis sp. nov., isolated from scleractinian coral Porites lutea.</title>
        <authorList>
            <person name="Zhang G."/>
            <person name="Cai L."/>
            <person name="Wei Q."/>
        </authorList>
    </citation>
    <scope>NUCLEOTIDE SEQUENCE [LARGE SCALE GENOMIC DNA]</scope>
    <source>
        <strain evidence="1 2">A2-2</strain>
    </source>
</reference>
<dbReference type="EMBL" id="JAPMOU010000005">
    <property type="protein sequence ID" value="MDE1461622.1"/>
    <property type="molecule type" value="Genomic_DNA"/>
</dbReference>
<evidence type="ECO:0000313" key="2">
    <source>
        <dbReference type="Proteomes" id="UP001528823"/>
    </source>
</evidence>
<accession>A0ABT5U7Y2</accession>
<evidence type="ECO:0008006" key="3">
    <source>
        <dbReference type="Google" id="ProtNLM"/>
    </source>
</evidence>
<evidence type="ECO:0000313" key="1">
    <source>
        <dbReference type="EMBL" id="MDE1461622.1"/>
    </source>
</evidence>
<sequence length="61" mass="7153">MLTIVKRPRANGSVAYLALVRVKRKGKIVYSETRTFDREKLAKLMSHGFFMLLLKNWVTIR</sequence>
<comment type="caution">
    <text evidence="1">The sequence shown here is derived from an EMBL/GenBank/DDBJ whole genome shotgun (WGS) entry which is preliminary data.</text>
</comment>
<organism evidence="1 2">
    <name type="scientific">Spartinivicinus poritis</name>
    <dbReference type="NCBI Taxonomy" id="2994640"/>
    <lineage>
        <taxon>Bacteria</taxon>
        <taxon>Pseudomonadati</taxon>
        <taxon>Pseudomonadota</taxon>
        <taxon>Gammaproteobacteria</taxon>
        <taxon>Oceanospirillales</taxon>
        <taxon>Zooshikellaceae</taxon>
        <taxon>Spartinivicinus</taxon>
    </lineage>
</organism>
<protein>
    <recommendedName>
        <fullName evidence="3">Transposase</fullName>
    </recommendedName>
</protein>
<dbReference type="Proteomes" id="UP001528823">
    <property type="component" value="Unassembled WGS sequence"/>
</dbReference>
<proteinExistence type="predicted"/>
<gene>
    <name evidence="1" type="ORF">ORQ98_06540</name>
</gene>
<name>A0ABT5U7Y2_9GAMM</name>